<dbReference type="AlphaFoldDB" id="A0A1G8NE14"/>
<organism evidence="1 2">
    <name type="scientific">Lutimaribacter saemankumensis</name>
    <dbReference type="NCBI Taxonomy" id="490829"/>
    <lineage>
        <taxon>Bacteria</taxon>
        <taxon>Pseudomonadati</taxon>
        <taxon>Pseudomonadota</taxon>
        <taxon>Alphaproteobacteria</taxon>
        <taxon>Rhodobacterales</taxon>
        <taxon>Roseobacteraceae</taxon>
        <taxon>Lutimaribacter</taxon>
    </lineage>
</organism>
<evidence type="ECO:0000313" key="2">
    <source>
        <dbReference type="Proteomes" id="UP000199340"/>
    </source>
</evidence>
<protein>
    <submittedName>
        <fullName evidence="1">Uncharacterized protein</fullName>
    </submittedName>
</protein>
<proteinExistence type="predicted"/>
<reference evidence="1 2" key="1">
    <citation type="submission" date="2016-10" db="EMBL/GenBank/DDBJ databases">
        <authorList>
            <person name="de Groot N.N."/>
        </authorList>
    </citation>
    <scope>NUCLEOTIDE SEQUENCE [LARGE SCALE GENOMIC DNA]</scope>
    <source>
        <strain evidence="1 2">DSM 28010</strain>
    </source>
</reference>
<dbReference type="STRING" id="490829.SAMN05421850_105167"/>
<accession>A0A1G8NE14</accession>
<dbReference type="EMBL" id="FNEB01000005">
    <property type="protein sequence ID" value="SDI78336.1"/>
    <property type="molecule type" value="Genomic_DNA"/>
</dbReference>
<dbReference type="RefSeq" id="WP_090028782.1">
    <property type="nucleotide sequence ID" value="NZ_FNEB01000005.1"/>
</dbReference>
<dbReference type="Proteomes" id="UP000199340">
    <property type="component" value="Unassembled WGS sequence"/>
</dbReference>
<gene>
    <name evidence="1" type="ORF">SAMN05421850_105167</name>
</gene>
<name>A0A1G8NE14_9RHOB</name>
<sequence length="133" mass="14925">MITNLRHTKWMPVEPVGWVRRAYGRTIKYESEGGTLRTSTSGLKATGGQIYLQFEITGRMLVQLFCNDALVFEDLVAHGELDTFVDLRSDPFADRVDVELHLIPATFGSVRIAQNVNFFSARQVADMCLAKVS</sequence>
<dbReference type="OrthoDB" id="7851584at2"/>
<keyword evidence="2" id="KW-1185">Reference proteome</keyword>
<evidence type="ECO:0000313" key="1">
    <source>
        <dbReference type="EMBL" id="SDI78336.1"/>
    </source>
</evidence>